<dbReference type="AlphaFoldDB" id="A0A7V9A619"/>
<dbReference type="PANTHER" id="PTHR34047">
    <property type="entry name" value="NUCLEAR INTRON MATURASE 1, MITOCHONDRIAL-RELATED"/>
    <property type="match status" value="1"/>
</dbReference>
<evidence type="ECO:0000259" key="2">
    <source>
        <dbReference type="PROSITE" id="PS50878"/>
    </source>
</evidence>
<proteinExistence type="inferred from homology"/>
<dbReference type="Proteomes" id="UP000551616">
    <property type="component" value="Unassembled WGS sequence"/>
</dbReference>
<evidence type="ECO:0000313" key="3">
    <source>
        <dbReference type="EMBL" id="MBA2113813.1"/>
    </source>
</evidence>
<sequence>MATRSVSPHPLGVDGQTAVDYEADLTANLQSLLNRIHSGTYRAPPVRRVQIPKAGSSETRPIGVPTFEDKLLQRAVLMLLEPIYEQDFRDCSYGFRPGRSTHQAIDATWRHTMDLRGGFVLKVDLRKFFDTLDHGHLRAFLQRRVRDGVLLRLVGKWLNAGVLESGNVSYPDFVSPQGGVISPLLANVYLHYVLDEWFHNDVLPRMRARAHLVRYADDAVMIFEVESDARRVLTVLDKRCSKYGLTIHPEKTRLVDFRRPLLSPGKSGNAPNKSETFDLLGFTHYWSRSRSGKRVVKRKTMSSRLTRSVQAIGSWCKAHRHDRLVDQHAALSRKVRGHDAYYGITGNGESLQTFRFLVHRTWRRWLSRRHRKRKLDWDKFNRLLVSFPLPQLRVVHSVLKDREANV</sequence>
<dbReference type="CDD" id="cd01651">
    <property type="entry name" value="RT_G2_intron"/>
    <property type="match status" value="1"/>
</dbReference>
<dbReference type="RefSeq" id="WP_207395292.1">
    <property type="nucleotide sequence ID" value="NZ_JABRWO010000002.1"/>
</dbReference>
<dbReference type="PROSITE" id="PS50878">
    <property type="entry name" value="RT_POL"/>
    <property type="match status" value="1"/>
</dbReference>
<dbReference type="Pfam" id="PF00078">
    <property type="entry name" value="RVT_1"/>
    <property type="match status" value="1"/>
</dbReference>
<dbReference type="SUPFAM" id="SSF56672">
    <property type="entry name" value="DNA/RNA polymerases"/>
    <property type="match status" value="1"/>
</dbReference>
<reference evidence="3 4" key="1">
    <citation type="submission" date="2020-05" db="EMBL/GenBank/DDBJ databases">
        <title>Bremerella alba sp. nov., a novel planctomycete isolated from the surface of the macroalga Fucus spiralis.</title>
        <authorList>
            <person name="Godinho O."/>
            <person name="Botelho R."/>
            <person name="Albuquerque L."/>
            <person name="Wiegand S."/>
            <person name="Da Costa M.S."/>
            <person name="Lobo-Da-Cunha A."/>
            <person name="Jogler C."/>
            <person name="Lage O.M."/>
        </authorList>
    </citation>
    <scope>NUCLEOTIDE SEQUENCE [LARGE SCALE GENOMIC DNA]</scope>
    <source>
        <strain evidence="3 4">FF15</strain>
    </source>
</reference>
<comment type="similarity">
    <text evidence="1">Belongs to the bacterial reverse transcriptase family.</text>
</comment>
<dbReference type="InterPro" id="IPR000477">
    <property type="entry name" value="RT_dom"/>
</dbReference>
<comment type="caution">
    <text evidence="3">The sequence shown here is derived from an EMBL/GenBank/DDBJ whole genome shotgun (WGS) entry which is preliminary data.</text>
</comment>
<name>A0A7V9A619_9BACT</name>
<feature type="domain" description="Reverse transcriptase" evidence="2">
    <location>
        <begin position="32"/>
        <end position="284"/>
    </location>
</feature>
<gene>
    <name evidence="3" type="ORF">HOV93_09650</name>
</gene>
<dbReference type="InterPro" id="IPR030931">
    <property type="entry name" value="Group_II_RT_mat"/>
</dbReference>
<dbReference type="InterPro" id="IPR043502">
    <property type="entry name" value="DNA/RNA_pol_sf"/>
</dbReference>
<accession>A0A7V9A619</accession>
<evidence type="ECO:0000256" key="1">
    <source>
        <dbReference type="ARBA" id="ARBA00034120"/>
    </source>
</evidence>
<dbReference type="EMBL" id="JABRWO010000002">
    <property type="protein sequence ID" value="MBA2113813.1"/>
    <property type="molecule type" value="Genomic_DNA"/>
</dbReference>
<keyword evidence="4" id="KW-1185">Reference proteome</keyword>
<protein>
    <recommendedName>
        <fullName evidence="2">Reverse transcriptase domain-containing protein</fullName>
    </recommendedName>
</protein>
<organism evidence="3 4">
    <name type="scientific">Bremerella alba</name>
    <dbReference type="NCBI Taxonomy" id="980252"/>
    <lineage>
        <taxon>Bacteria</taxon>
        <taxon>Pseudomonadati</taxon>
        <taxon>Planctomycetota</taxon>
        <taxon>Planctomycetia</taxon>
        <taxon>Pirellulales</taxon>
        <taxon>Pirellulaceae</taxon>
        <taxon>Bremerella</taxon>
    </lineage>
</organism>
<dbReference type="NCBIfam" id="TIGR04416">
    <property type="entry name" value="group_II_RT_mat"/>
    <property type="match status" value="1"/>
</dbReference>
<dbReference type="PANTHER" id="PTHR34047:SF8">
    <property type="entry name" value="PROTEIN YKFC"/>
    <property type="match status" value="1"/>
</dbReference>
<evidence type="ECO:0000313" key="4">
    <source>
        <dbReference type="Proteomes" id="UP000551616"/>
    </source>
</evidence>
<dbReference type="InterPro" id="IPR051083">
    <property type="entry name" value="GrpII_Intron_Splice-Mob/Def"/>
</dbReference>